<comment type="similarity">
    <text evidence="1 10">Belongs to the GHMP kinase family. IspE subfamily.</text>
</comment>
<dbReference type="Gene3D" id="3.30.230.10">
    <property type="match status" value="1"/>
</dbReference>
<dbReference type="Proteomes" id="UP000288405">
    <property type="component" value="Unassembled WGS sequence"/>
</dbReference>
<dbReference type="EMBL" id="PIPM01000008">
    <property type="protein sequence ID" value="RUO31357.1"/>
    <property type="molecule type" value="Genomic_DNA"/>
</dbReference>
<dbReference type="GO" id="GO:0005524">
    <property type="term" value="F:ATP binding"/>
    <property type="evidence" value="ECO:0007669"/>
    <property type="project" value="UniProtKB-UniRule"/>
</dbReference>
<comment type="pathway">
    <text evidence="10">Isoprenoid biosynthesis; isopentenyl diphosphate biosynthesis via DXP pathway; isopentenyl diphosphate from 1-deoxy-D-xylulose 5-phosphate: step 3/6.</text>
</comment>
<keyword evidence="8 10" id="KW-0414">Isoprene biosynthesis</keyword>
<evidence type="ECO:0000256" key="7">
    <source>
        <dbReference type="ARBA" id="ARBA00022840"/>
    </source>
</evidence>
<evidence type="ECO:0000256" key="10">
    <source>
        <dbReference type="HAMAP-Rule" id="MF_00061"/>
    </source>
</evidence>
<dbReference type="Pfam" id="PF08544">
    <property type="entry name" value="GHMP_kinases_C"/>
    <property type="match status" value="1"/>
</dbReference>
<evidence type="ECO:0000256" key="2">
    <source>
        <dbReference type="ARBA" id="ARBA00012052"/>
    </source>
</evidence>
<comment type="caution">
    <text evidence="13">The sequence shown here is derived from an EMBL/GenBank/DDBJ whole genome shotgun (WGS) entry which is preliminary data.</text>
</comment>
<evidence type="ECO:0000313" key="13">
    <source>
        <dbReference type="EMBL" id="RUO31357.1"/>
    </source>
</evidence>
<keyword evidence="7 10" id="KW-0067">ATP-binding</keyword>
<dbReference type="SUPFAM" id="SSF55060">
    <property type="entry name" value="GHMP Kinase, C-terminal domain"/>
    <property type="match status" value="1"/>
</dbReference>
<dbReference type="InterPro" id="IPR036554">
    <property type="entry name" value="GHMP_kinase_C_sf"/>
</dbReference>
<keyword evidence="4 10" id="KW-0808">Transferase</keyword>
<name>A0A432WEN9_9GAMM</name>
<organism evidence="13 14">
    <name type="scientific">Aliidiomarina sanyensis</name>
    <dbReference type="NCBI Taxonomy" id="1249555"/>
    <lineage>
        <taxon>Bacteria</taxon>
        <taxon>Pseudomonadati</taxon>
        <taxon>Pseudomonadota</taxon>
        <taxon>Gammaproteobacteria</taxon>
        <taxon>Alteromonadales</taxon>
        <taxon>Idiomarinaceae</taxon>
        <taxon>Aliidiomarina</taxon>
    </lineage>
</organism>
<evidence type="ECO:0000256" key="5">
    <source>
        <dbReference type="ARBA" id="ARBA00022741"/>
    </source>
</evidence>
<dbReference type="InterPro" id="IPR014721">
    <property type="entry name" value="Ribsml_uS5_D2-typ_fold_subgr"/>
</dbReference>
<comment type="catalytic activity">
    <reaction evidence="10">
        <text>4-CDP-2-C-methyl-D-erythritol + ATP = 4-CDP-2-C-methyl-D-erythritol 2-phosphate + ADP + H(+)</text>
        <dbReference type="Rhea" id="RHEA:18437"/>
        <dbReference type="ChEBI" id="CHEBI:15378"/>
        <dbReference type="ChEBI" id="CHEBI:30616"/>
        <dbReference type="ChEBI" id="CHEBI:57823"/>
        <dbReference type="ChEBI" id="CHEBI:57919"/>
        <dbReference type="ChEBI" id="CHEBI:456216"/>
        <dbReference type="EC" id="2.7.1.148"/>
    </reaction>
</comment>
<evidence type="ECO:0000256" key="1">
    <source>
        <dbReference type="ARBA" id="ARBA00009684"/>
    </source>
</evidence>
<sequence>MTRLTLPAPAKLNLFLHITGRRKDGYHELETLFQFLTLADQLHFQLVAEDVIRVSPSLPGVALQDHLVFRAAQLLAPYRSDARGIQIEIEKNLPMGGGVGGGSSDAATTLLALNYLWELNLSLEQLAILGLKLGADVPIFVYGAASFAQGVGEKLTPVTPPENWYLLVHPGVHISTAAVFSHPELPRNTPKLTANDPITDWQIHHNDCESLVCSLYPQVATAREWLLKYGPSRLTGTGACLFTCFSSENEARQALHALPSTFRGFLARGVNRSPAHVALAALTEASTGA</sequence>
<dbReference type="AlphaFoldDB" id="A0A432WEN9"/>
<comment type="function">
    <text evidence="10">Catalyzes the phosphorylation of the position 2 hydroxy group of 4-diphosphocytidyl-2C-methyl-D-erythritol.</text>
</comment>
<feature type="domain" description="GHMP kinase N-terminal" evidence="11">
    <location>
        <begin position="67"/>
        <end position="143"/>
    </location>
</feature>
<evidence type="ECO:0000256" key="6">
    <source>
        <dbReference type="ARBA" id="ARBA00022777"/>
    </source>
</evidence>
<feature type="binding site" evidence="10">
    <location>
        <begin position="94"/>
        <end position="104"/>
    </location>
    <ligand>
        <name>ATP</name>
        <dbReference type="ChEBI" id="CHEBI:30616"/>
    </ligand>
</feature>
<dbReference type="InterPro" id="IPR006204">
    <property type="entry name" value="GHMP_kinase_N_dom"/>
</dbReference>
<dbReference type="PANTHER" id="PTHR43527:SF2">
    <property type="entry name" value="4-DIPHOSPHOCYTIDYL-2-C-METHYL-D-ERYTHRITOL KINASE, CHLOROPLASTIC"/>
    <property type="match status" value="1"/>
</dbReference>
<evidence type="ECO:0000256" key="9">
    <source>
        <dbReference type="ARBA" id="ARBA00032554"/>
    </source>
</evidence>
<evidence type="ECO:0000256" key="3">
    <source>
        <dbReference type="ARBA" id="ARBA00017473"/>
    </source>
</evidence>
<dbReference type="EC" id="2.7.1.148" evidence="2 10"/>
<dbReference type="Gene3D" id="3.30.70.890">
    <property type="entry name" value="GHMP kinase, C-terminal domain"/>
    <property type="match status" value="1"/>
</dbReference>
<feature type="active site" evidence="10">
    <location>
        <position position="11"/>
    </location>
</feature>
<dbReference type="RefSeq" id="WP_126777176.1">
    <property type="nucleotide sequence ID" value="NZ_PIPM01000008.1"/>
</dbReference>
<accession>A0A432WEN9</accession>
<evidence type="ECO:0000313" key="14">
    <source>
        <dbReference type="Proteomes" id="UP000288405"/>
    </source>
</evidence>
<evidence type="ECO:0000259" key="12">
    <source>
        <dbReference type="Pfam" id="PF08544"/>
    </source>
</evidence>
<keyword evidence="5 10" id="KW-0547">Nucleotide-binding</keyword>
<dbReference type="OrthoDB" id="9809438at2"/>
<dbReference type="Pfam" id="PF00288">
    <property type="entry name" value="GHMP_kinases_N"/>
    <property type="match status" value="1"/>
</dbReference>
<dbReference type="GO" id="GO:0050515">
    <property type="term" value="F:4-(cytidine 5'-diphospho)-2-C-methyl-D-erythritol kinase activity"/>
    <property type="evidence" value="ECO:0007669"/>
    <property type="project" value="UniProtKB-UniRule"/>
</dbReference>
<dbReference type="GO" id="GO:0016114">
    <property type="term" value="P:terpenoid biosynthetic process"/>
    <property type="evidence" value="ECO:0007669"/>
    <property type="project" value="UniProtKB-UniRule"/>
</dbReference>
<protein>
    <recommendedName>
        <fullName evidence="3 10">4-diphosphocytidyl-2-C-methyl-D-erythritol kinase</fullName>
        <shortName evidence="10">CMK</shortName>
        <ecNumber evidence="2 10">2.7.1.148</ecNumber>
    </recommendedName>
    <alternativeName>
        <fullName evidence="9 10">4-(cytidine-5'-diphospho)-2-C-methyl-D-erythritol kinase</fullName>
    </alternativeName>
</protein>
<evidence type="ECO:0000256" key="8">
    <source>
        <dbReference type="ARBA" id="ARBA00023229"/>
    </source>
</evidence>
<gene>
    <name evidence="10" type="primary">ispE</name>
    <name evidence="13" type="ORF">CWE11_08405</name>
</gene>
<dbReference type="NCBIfam" id="TIGR00154">
    <property type="entry name" value="ispE"/>
    <property type="match status" value="1"/>
</dbReference>
<dbReference type="InterPro" id="IPR020568">
    <property type="entry name" value="Ribosomal_Su5_D2-typ_SF"/>
</dbReference>
<dbReference type="InterPro" id="IPR013750">
    <property type="entry name" value="GHMP_kinase_C_dom"/>
</dbReference>
<feature type="active site" evidence="10">
    <location>
        <position position="136"/>
    </location>
</feature>
<feature type="domain" description="GHMP kinase C-terminal" evidence="12">
    <location>
        <begin position="208"/>
        <end position="263"/>
    </location>
</feature>
<proteinExistence type="inferred from homology"/>
<dbReference type="SUPFAM" id="SSF54211">
    <property type="entry name" value="Ribosomal protein S5 domain 2-like"/>
    <property type="match status" value="1"/>
</dbReference>
<dbReference type="InterPro" id="IPR004424">
    <property type="entry name" value="IspE"/>
</dbReference>
<reference evidence="13 14" key="1">
    <citation type="journal article" date="2011" name="Front. Microbiol.">
        <title>Genomic signatures of strain selection and enhancement in Bacillus atrophaeus var. globigii, a historical biowarfare simulant.</title>
        <authorList>
            <person name="Gibbons H.S."/>
            <person name="Broomall S.M."/>
            <person name="McNew L.A."/>
            <person name="Daligault H."/>
            <person name="Chapman C."/>
            <person name="Bruce D."/>
            <person name="Karavis M."/>
            <person name="Krepps M."/>
            <person name="McGregor P.A."/>
            <person name="Hong C."/>
            <person name="Park K.H."/>
            <person name="Akmal A."/>
            <person name="Feldman A."/>
            <person name="Lin J.S."/>
            <person name="Chang W.E."/>
            <person name="Higgs B.W."/>
            <person name="Demirev P."/>
            <person name="Lindquist J."/>
            <person name="Liem A."/>
            <person name="Fochler E."/>
            <person name="Read T.D."/>
            <person name="Tapia R."/>
            <person name="Johnson S."/>
            <person name="Bishop-Lilly K.A."/>
            <person name="Detter C."/>
            <person name="Han C."/>
            <person name="Sozhamannan S."/>
            <person name="Rosenzweig C.N."/>
            <person name="Skowronski E.W."/>
        </authorList>
    </citation>
    <scope>NUCLEOTIDE SEQUENCE [LARGE SCALE GENOMIC DNA]</scope>
    <source>
        <strain evidence="13 14">GYP-17</strain>
    </source>
</reference>
<dbReference type="PIRSF" id="PIRSF010376">
    <property type="entry name" value="IspE"/>
    <property type="match status" value="1"/>
</dbReference>
<evidence type="ECO:0000256" key="4">
    <source>
        <dbReference type="ARBA" id="ARBA00022679"/>
    </source>
</evidence>
<keyword evidence="14" id="KW-1185">Reference proteome</keyword>
<dbReference type="UniPathway" id="UPA00056">
    <property type="reaction ID" value="UER00094"/>
</dbReference>
<dbReference type="PANTHER" id="PTHR43527">
    <property type="entry name" value="4-DIPHOSPHOCYTIDYL-2-C-METHYL-D-ERYTHRITOL KINASE, CHLOROPLASTIC"/>
    <property type="match status" value="1"/>
</dbReference>
<dbReference type="GO" id="GO:0019288">
    <property type="term" value="P:isopentenyl diphosphate biosynthetic process, methylerythritol 4-phosphate pathway"/>
    <property type="evidence" value="ECO:0007669"/>
    <property type="project" value="UniProtKB-UniRule"/>
</dbReference>
<evidence type="ECO:0000259" key="11">
    <source>
        <dbReference type="Pfam" id="PF00288"/>
    </source>
</evidence>
<dbReference type="HAMAP" id="MF_00061">
    <property type="entry name" value="IspE"/>
    <property type="match status" value="1"/>
</dbReference>
<keyword evidence="6 10" id="KW-0418">Kinase</keyword>